<name>A0ACB9VCP3_9CETA</name>
<dbReference type="EMBL" id="CM043028">
    <property type="protein sequence ID" value="KAI4587687.1"/>
    <property type="molecule type" value="Genomic_DNA"/>
</dbReference>
<comment type="caution">
    <text evidence="1">The sequence shown here is derived from an EMBL/GenBank/DDBJ whole genome shotgun (WGS) entry which is preliminary data.</text>
</comment>
<evidence type="ECO:0000313" key="1">
    <source>
        <dbReference type="EMBL" id="KAI4587687.1"/>
    </source>
</evidence>
<keyword evidence="2" id="KW-1185">Reference proteome</keyword>
<dbReference type="Proteomes" id="UP001057279">
    <property type="component" value="Linkage Group LG03"/>
</dbReference>
<gene>
    <name evidence="1" type="ORF">MJG53_005474</name>
</gene>
<sequence length="207" mass="22610">MKLTVFALYGRNSIVRAQALEHRLVQLCRVVLHVASSWTRDQTHGPCISSPMFGFQSENGMSFREKEKGGFVLGRISLIYTVRWDDAPSEFDAGSIPSGGPGLLRSTAMEEDCERPCLRLVRRENQGSVRIMESAGISAKATAAPVSLPARQEGGKGRASGESNRYVILFTCLLLAVLGLRCCVAFGVLHPYPDCCPPFYEGKRPGS</sequence>
<organism evidence="1 2">
    <name type="scientific">Ovis ammon polii x Ovis aries</name>
    <dbReference type="NCBI Taxonomy" id="2918886"/>
    <lineage>
        <taxon>Eukaryota</taxon>
        <taxon>Metazoa</taxon>
        <taxon>Chordata</taxon>
        <taxon>Craniata</taxon>
        <taxon>Vertebrata</taxon>
        <taxon>Euteleostomi</taxon>
        <taxon>Mammalia</taxon>
        <taxon>Eutheria</taxon>
        <taxon>Laurasiatheria</taxon>
        <taxon>Artiodactyla</taxon>
        <taxon>Ruminantia</taxon>
        <taxon>Pecora</taxon>
        <taxon>Bovidae</taxon>
        <taxon>Caprinae</taxon>
        <taxon>Ovis</taxon>
    </lineage>
</organism>
<reference evidence="1" key="1">
    <citation type="submission" date="2022-03" db="EMBL/GenBank/DDBJ databases">
        <title>Genomic analyses of argali, domestic sheep and their hybrids provide insights into chromosomal evolution, heterosis and genetic basis of agronomic traits.</title>
        <authorList>
            <person name="Li M."/>
        </authorList>
    </citation>
    <scope>NUCLEOTIDE SEQUENCE</scope>
    <source>
        <strain evidence="1">F1 hybrid</strain>
    </source>
</reference>
<accession>A0ACB9VCP3</accession>
<evidence type="ECO:0000313" key="2">
    <source>
        <dbReference type="Proteomes" id="UP001057279"/>
    </source>
</evidence>
<protein>
    <submittedName>
        <fullName evidence="1">Uncharacterized protein</fullName>
    </submittedName>
</protein>
<proteinExistence type="predicted"/>